<dbReference type="SUPFAM" id="SSF47413">
    <property type="entry name" value="lambda repressor-like DNA-binding domains"/>
    <property type="match status" value="1"/>
</dbReference>
<dbReference type="PANTHER" id="PTHR30146">
    <property type="entry name" value="LACI-RELATED TRANSCRIPTIONAL REPRESSOR"/>
    <property type="match status" value="1"/>
</dbReference>
<dbReference type="SUPFAM" id="SSF53822">
    <property type="entry name" value="Periplasmic binding protein-like I"/>
    <property type="match status" value="1"/>
</dbReference>
<dbReference type="Pfam" id="PF00532">
    <property type="entry name" value="Peripla_BP_1"/>
    <property type="match status" value="1"/>
</dbReference>
<dbReference type="Pfam" id="PF00356">
    <property type="entry name" value="LacI"/>
    <property type="match status" value="1"/>
</dbReference>
<name>A0ABT4WZK6_9BACI</name>
<dbReference type="Gene3D" id="3.40.50.2300">
    <property type="match status" value="2"/>
</dbReference>
<gene>
    <name evidence="6" type="ORF">PJ311_02420</name>
</gene>
<keyword evidence="1" id="KW-0678">Repressor</keyword>
<dbReference type="GO" id="GO:0003677">
    <property type="term" value="F:DNA binding"/>
    <property type="evidence" value="ECO:0007669"/>
    <property type="project" value="UniProtKB-KW"/>
</dbReference>
<evidence type="ECO:0000256" key="3">
    <source>
        <dbReference type="ARBA" id="ARBA00023125"/>
    </source>
</evidence>
<dbReference type="PANTHER" id="PTHR30146:SF95">
    <property type="entry name" value="RIBOSE OPERON REPRESSOR"/>
    <property type="match status" value="1"/>
</dbReference>
<dbReference type="InterPro" id="IPR028082">
    <property type="entry name" value="Peripla_BP_I"/>
</dbReference>
<dbReference type="InterPro" id="IPR001761">
    <property type="entry name" value="Peripla_BP/Lac1_sug-bd_dom"/>
</dbReference>
<dbReference type="EMBL" id="JAQKAB010000001">
    <property type="protein sequence ID" value="MDA7025464.1"/>
    <property type="molecule type" value="Genomic_DNA"/>
</dbReference>
<protein>
    <submittedName>
        <fullName evidence="6">LacI family DNA-binding transcriptional regulator</fullName>
    </submittedName>
</protein>
<proteinExistence type="predicted"/>
<keyword evidence="2" id="KW-0805">Transcription regulation</keyword>
<evidence type="ECO:0000256" key="2">
    <source>
        <dbReference type="ARBA" id="ARBA00023015"/>
    </source>
</evidence>
<keyword evidence="7" id="KW-1185">Reference proteome</keyword>
<accession>A0ABT4WZK6</accession>
<evidence type="ECO:0000256" key="1">
    <source>
        <dbReference type="ARBA" id="ARBA00022491"/>
    </source>
</evidence>
<evidence type="ECO:0000313" key="6">
    <source>
        <dbReference type="EMBL" id="MDA7025464.1"/>
    </source>
</evidence>
<keyword evidence="3 6" id="KW-0238">DNA-binding</keyword>
<evidence type="ECO:0000256" key="4">
    <source>
        <dbReference type="ARBA" id="ARBA00023163"/>
    </source>
</evidence>
<feature type="domain" description="HTH lacI-type" evidence="5">
    <location>
        <begin position="2"/>
        <end position="56"/>
    </location>
</feature>
<dbReference type="CDD" id="cd06291">
    <property type="entry name" value="PBP1_Qymf-like"/>
    <property type="match status" value="1"/>
</dbReference>
<dbReference type="Gene3D" id="1.10.260.40">
    <property type="entry name" value="lambda repressor-like DNA-binding domains"/>
    <property type="match status" value="1"/>
</dbReference>
<dbReference type="SMART" id="SM00354">
    <property type="entry name" value="HTH_LACI"/>
    <property type="match status" value="1"/>
</dbReference>
<evidence type="ECO:0000259" key="5">
    <source>
        <dbReference type="PROSITE" id="PS50932"/>
    </source>
</evidence>
<dbReference type="PROSITE" id="PS00356">
    <property type="entry name" value="HTH_LACI_1"/>
    <property type="match status" value="1"/>
</dbReference>
<dbReference type="RefSeq" id="WP_271339316.1">
    <property type="nucleotide sequence ID" value="NZ_JAQKAB010000001.1"/>
</dbReference>
<dbReference type="PRINTS" id="PR00036">
    <property type="entry name" value="HTHLACI"/>
</dbReference>
<keyword evidence="4" id="KW-0804">Transcription</keyword>
<dbReference type="InterPro" id="IPR000843">
    <property type="entry name" value="HTH_LacI"/>
</dbReference>
<reference evidence="6 7" key="1">
    <citation type="submission" date="2023-01" db="EMBL/GenBank/DDBJ databases">
        <title>Bacillus changyiensis sp. nov., isolated from a coastal deposit.</title>
        <authorList>
            <person name="Xiao G."/>
            <person name="Lai Q."/>
            <person name="Hu Z."/>
            <person name="Shao Z."/>
        </authorList>
    </citation>
    <scope>NUCLEOTIDE SEQUENCE [LARGE SCALE GENOMIC DNA]</scope>
    <source>
        <strain evidence="6 7">CLL-7-23</strain>
    </source>
</reference>
<sequence>MATIKDVAIAAKVSVATVSRVLNETGYVHEDTKTRVIKAMKTLNYRPNEVARSLYHRESRLIGLLLPDITNPFFPQLARGVEDEIHQHGFRLIFGNSDENLEKELDYLQTFKQNQVVGVISATNDPEATINQDLSMPIVFLDRTGDEDEHVPSVFADSRKGGQLAASEMMKRNSKRITLIKGPAHLRTAKDRFNGALDILSSADVDFHVLTTETFSFQEAQQRAEDLFSIYPKTDGIIASNDIVATAILHEALKRGIQVPSDLQLIGFDDIPHSEWLFPPLSTIRQPVYEMGKEAAKLLLKLIKNEYIEKSTVQLPVSFIERQTTRKVDNNE</sequence>
<organism evidence="6 7">
    <name type="scientific">Bacillus changyiensis</name>
    <dbReference type="NCBI Taxonomy" id="3004103"/>
    <lineage>
        <taxon>Bacteria</taxon>
        <taxon>Bacillati</taxon>
        <taxon>Bacillota</taxon>
        <taxon>Bacilli</taxon>
        <taxon>Bacillales</taxon>
        <taxon>Bacillaceae</taxon>
        <taxon>Bacillus</taxon>
    </lineage>
</organism>
<comment type="caution">
    <text evidence="6">The sequence shown here is derived from an EMBL/GenBank/DDBJ whole genome shotgun (WGS) entry which is preliminary data.</text>
</comment>
<dbReference type="Proteomes" id="UP001211894">
    <property type="component" value="Unassembled WGS sequence"/>
</dbReference>
<dbReference type="PROSITE" id="PS50932">
    <property type="entry name" value="HTH_LACI_2"/>
    <property type="match status" value="1"/>
</dbReference>
<dbReference type="CDD" id="cd01392">
    <property type="entry name" value="HTH_LacI"/>
    <property type="match status" value="1"/>
</dbReference>
<dbReference type="InterPro" id="IPR010982">
    <property type="entry name" value="Lambda_DNA-bd_dom_sf"/>
</dbReference>
<evidence type="ECO:0000313" key="7">
    <source>
        <dbReference type="Proteomes" id="UP001211894"/>
    </source>
</evidence>